<keyword evidence="8" id="KW-0539">Nucleus</keyword>
<evidence type="ECO:0000256" key="5">
    <source>
        <dbReference type="ARBA" id="ARBA00022553"/>
    </source>
</evidence>
<keyword evidence="4" id="KW-0963">Cytoplasm</keyword>
<feature type="region of interest" description="Disordered" evidence="11">
    <location>
        <begin position="210"/>
        <end position="229"/>
    </location>
</feature>
<dbReference type="PANTHER" id="PTHR13164">
    <property type="entry name" value="CALICYLIN BINDING PROTEIN"/>
    <property type="match status" value="1"/>
</dbReference>
<organism evidence="14">
    <name type="scientific">Capitella teleta</name>
    <name type="common">Polychaete worm</name>
    <dbReference type="NCBI Taxonomy" id="283909"/>
    <lineage>
        <taxon>Eukaryota</taxon>
        <taxon>Metazoa</taxon>
        <taxon>Spiralia</taxon>
        <taxon>Lophotrochozoa</taxon>
        <taxon>Annelida</taxon>
        <taxon>Polychaeta</taxon>
        <taxon>Sedentaria</taxon>
        <taxon>Scolecida</taxon>
        <taxon>Capitellidae</taxon>
        <taxon>Capitella</taxon>
    </lineage>
</organism>
<keyword evidence="10" id="KW-0175">Coiled coil</keyword>
<dbReference type="FunCoup" id="R7TN36">
    <property type="interactions" value="2128"/>
</dbReference>
<dbReference type="Gene3D" id="4.10.860.10">
    <property type="entry name" value="UVR domain"/>
    <property type="match status" value="1"/>
</dbReference>
<evidence type="ECO:0000313" key="15">
    <source>
        <dbReference type="EnsemblMetazoa" id="CapteP169300"/>
    </source>
</evidence>
<comment type="subcellular location">
    <subcellularLocation>
        <location evidence="2">Cytoplasm</location>
    </subcellularLocation>
    <subcellularLocation>
        <location evidence="1">Nucleus</location>
    </subcellularLocation>
</comment>
<dbReference type="SUPFAM" id="SSF49764">
    <property type="entry name" value="HSP20-like chaperones"/>
    <property type="match status" value="1"/>
</dbReference>
<evidence type="ECO:0000256" key="8">
    <source>
        <dbReference type="ARBA" id="ARBA00023242"/>
    </source>
</evidence>
<dbReference type="AlphaFoldDB" id="R7TN36"/>
<evidence type="ECO:0000313" key="14">
    <source>
        <dbReference type="EMBL" id="ELT92966.1"/>
    </source>
</evidence>
<evidence type="ECO:0000256" key="2">
    <source>
        <dbReference type="ARBA" id="ARBA00004496"/>
    </source>
</evidence>
<name>R7TN36_CAPTE</name>
<dbReference type="GO" id="GO:0005737">
    <property type="term" value="C:cytoplasm"/>
    <property type="evidence" value="ECO:0007669"/>
    <property type="project" value="UniProtKB-SubCell"/>
</dbReference>
<evidence type="ECO:0000313" key="16">
    <source>
        <dbReference type="Proteomes" id="UP000014760"/>
    </source>
</evidence>
<dbReference type="GO" id="GO:0005634">
    <property type="term" value="C:nucleus"/>
    <property type="evidence" value="ECO:0007669"/>
    <property type="project" value="UniProtKB-SubCell"/>
</dbReference>
<accession>R7TN36</accession>
<feature type="coiled-coil region" evidence="10">
    <location>
        <begin position="4"/>
        <end position="47"/>
    </location>
</feature>
<dbReference type="OMA" id="YGWDQSA"/>
<dbReference type="CDD" id="cd06468">
    <property type="entry name" value="p23_CacyBP"/>
    <property type="match status" value="1"/>
</dbReference>
<dbReference type="OrthoDB" id="164025at2759"/>
<dbReference type="InterPro" id="IPR037893">
    <property type="entry name" value="CS_CacyBP"/>
</dbReference>
<reference evidence="15" key="3">
    <citation type="submission" date="2015-06" db="UniProtKB">
        <authorList>
            <consortium name="EnsemblMetazoa"/>
        </authorList>
    </citation>
    <scope>IDENTIFICATION</scope>
</reference>
<evidence type="ECO:0000256" key="11">
    <source>
        <dbReference type="SAM" id="MobiDB-lite"/>
    </source>
</evidence>
<gene>
    <name evidence="14" type="ORF">CAPTEDRAFT_169300</name>
</gene>
<evidence type="ECO:0000259" key="12">
    <source>
        <dbReference type="PROSITE" id="PS51048"/>
    </source>
</evidence>
<evidence type="ECO:0000256" key="1">
    <source>
        <dbReference type="ARBA" id="ARBA00004123"/>
    </source>
</evidence>
<evidence type="ECO:0000256" key="7">
    <source>
        <dbReference type="ARBA" id="ARBA00022990"/>
    </source>
</evidence>
<dbReference type="Proteomes" id="UP000014760">
    <property type="component" value="Unassembled WGS sequence"/>
</dbReference>
<dbReference type="Pfam" id="PF09032">
    <property type="entry name" value="Siah-Interact_N"/>
    <property type="match status" value="1"/>
</dbReference>
<dbReference type="PROSITE" id="PS51048">
    <property type="entry name" value="SGS"/>
    <property type="match status" value="1"/>
</dbReference>
<dbReference type="Pfam" id="PF04969">
    <property type="entry name" value="CS"/>
    <property type="match status" value="1"/>
</dbReference>
<dbReference type="STRING" id="283909.R7TN36"/>
<dbReference type="EMBL" id="KB309928">
    <property type="protein sequence ID" value="ELT92966.1"/>
    <property type="molecule type" value="Genomic_DNA"/>
</dbReference>
<dbReference type="FunFam" id="2.60.40.790:FF:000006">
    <property type="entry name" value="calcyclin-binding protein-like"/>
    <property type="match status" value="1"/>
</dbReference>
<evidence type="ECO:0000256" key="10">
    <source>
        <dbReference type="SAM" id="Coils"/>
    </source>
</evidence>
<dbReference type="InterPro" id="IPR015120">
    <property type="entry name" value="Siah-Interact_N"/>
</dbReference>
<reference evidence="16" key="1">
    <citation type="submission" date="2012-12" db="EMBL/GenBank/DDBJ databases">
        <authorList>
            <person name="Hellsten U."/>
            <person name="Grimwood J."/>
            <person name="Chapman J.A."/>
            <person name="Shapiro H."/>
            <person name="Aerts A."/>
            <person name="Otillar R.P."/>
            <person name="Terry A.Y."/>
            <person name="Boore J.L."/>
            <person name="Simakov O."/>
            <person name="Marletaz F."/>
            <person name="Cho S.-J."/>
            <person name="Edsinger-Gonzales E."/>
            <person name="Havlak P."/>
            <person name="Kuo D.-H."/>
            <person name="Larsson T."/>
            <person name="Lv J."/>
            <person name="Arendt D."/>
            <person name="Savage R."/>
            <person name="Osoegawa K."/>
            <person name="de Jong P."/>
            <person name="Lindberg D.R."/>
            <person name="Seaver E.C."/>
            <person name="Weisblat D.A."/>
            <person name="Putnam N.H."/>
            <person name="Grigoriev I.V."/>
            <person name="Rokhsar D.S."/>
        </authorList>
    </citation>
    <scope>NUCLEOTIDE SEQUENCE</scope>
    <source>
        <strain evidence="16">I ESC-2004</strain>
    </source>
</reference>
<feature type="compositionally biased region" description="Gly residues" evidence="11">
    <location>
        <begin position="220"/>
        <end position="229"/>
    </location>
</feature>
<keyword evidence="7" id="KW-0007">Acetylation</keyword>
<dbReference type="GO" id="GO:0007507">
    <property type="term" value="P:heart development"/>
    <property type="evidence" value="ECO:0007669"/>
    <property type="project" value="TreeGrafter"/>
</dbReference>
<feature type="domain" description="CS" evidence="13">
    <location>
        <begin position="71"/>
        <end position="165"/>
    </location>
</feature>
<evidence type="ECO:0000256" key="6">
    <source>
        <dbReference type="ARBA" id="ARBA00022786"/>
    </source>
</evidence>
<evidence type="ECO:0000259" key="13">
    <source>
        <dbReference type="PROSITE" id="PS51203"/>
    </source>
</evidence>
<dbReference type="EMBL" id="AMQN01002711">
    <property type="status" value="NOT_ANNOTATED_CDS"/>
    <property type="molecule type" value="Genomic_DNA"/>
</dbReference>
<dbReference type="InterPro" id="IPR037201">
    <property type="entry name" value="CacyBP_N"/>
</dbReference>
<comment type="function">
    <text evidence="9">May be involved in calcium-dependent ubiquitination and subsequent proteasomal degradation of target proteins. Probably serves as a molecular bridge in ubiquitin E3 complexes. Participates in the ubiquitin-mediated degradation of beta-catenin (CTNNB1).</text>
</comment>
<dbReference type="SUPFAM" id="SSF140106">
    <property type="entry name" value="Calcyclin-binding protein-like"/>
    <property type="match status" value="1"/>
</dbReference>
<dbReference type="InterPro" id="IPR052289">
    <property type="entry name" value="Calcyclin-binding_UBL-bridge"/>
</dbReference>
<dbReference type="EnsemblMetazoa" id="CapteT169300">
    <property type="protein sequence ID" value="CapteP169300"/>
    <property type="gene ID" value="CapteG169300"/>
</dbReference>
<proteinExistence type="predicted"/>
<dbReference type="InterPro" id="IPR007699">
    <property type="entry name" value="SGS_dom"/>
</dbReference>
<keyword evidence="6" id="KW-0833">Ubl conjugation pathway</keyword>
<protein>
    <recommendedName>
        <fullName evidence="3">Calcyclin-binding protein</fullName>
    </recommendedName>
</protein>
<feature type="domain" description="SGS" evidence="12">
    <location>
        <begin position="149"/>
        <end position="229"/>
    </location>
</feature>
<dbReference type="HOGENOM" id="CLU_081441_2_0_1"/>
<evidence type="ECO:0000256" key="3">
    <source>
        <dbReference type="ARBA" id="ARBA00015702"/>
    </source>
</evidence>
<dbReference type="GO" id="GO:0031625">
    <property type="term" value="F:ubiquitin protein ligase binding"/>
    <property type="evidence" value="ECO:0007669"/>
    <property type="project" value="InterPro"/>
</dbReference>
<reference evidence="14 16" key="2">
    <citation type="journal article" date="2013" name="Nature">
        <title>Insights into bilaterian evolution from three spiralian genomes.</title>
        <authorList>
            <person name="Simakov O."/>
            <person name="Marletaz F."/>
            <person name="Cho S.J."/>
            <person name="Edsinger-Gonzales E."/>
            <person name="Havlak P."/>
            <person name="Hellsten U."/>
            <person name="Kuo D.H."/>
            <person name="Larsson T."/>
            <person name="Lv J."/>
            <person name="Arendt D."/>
            <person name="Savage R."/>
            <person name="Osoegawa K."/>
            <person name="de Jong P."/>
            <person name="Grimwood J."/>
            <person name="Chapman J.A."/>
            <person name="Shapiro H."/>
            <person name="Aerts A."/>
            <person name="Otillar R.P."/>
            <person name="Terry A.Y."/>
            <person name="Boore J.L."/>
            <person name="Grigoriev I.V."/>
            <person name="Lindberg D.R."/>
            <person name="Seaver E.C."/>
            <person name="Weisblat D.A."/>
            <person name="Putnam N.H."/>
            <person name="Rokhsar D.S."/>
        </authorList>
    </citation>
    <scope>NUCLEOTIDE SEQUENCE</scope>
    <source>
        <strain evidence="14 16">I ESC-2004</strain>
    </source>
</reference>
<dbReference type="InterPro" id="IPR007052">
    <property type="entry name" value="CS_dom"/>
</dbReference>
<sequence>MATIVELQADVSELQKLSEEATRKKVKDILFIEIRKLQTEITKLKEAEEKPESKAAAPKAPVAASSHVYTVTLTNYAWDQSDKFMKIYVTLNGVQDIDPSNICCEFKSRSFKLQVSNLDKKRHVLHVANLFEDVDTEKSVCKVKKDMVLLMLKKAEEKKTWAYVTQKDGAKKASAKKKLDESANPQDGLMSMLQDMYTEGDDEMKRTIAQAWSKSRDPSGPGGMAGMDM</sequence>
<dbReference type="PROSITE" id="PS51203">
    <property type="entry name" value="CS"/>
    <property type="match status" value="1"/>
</dbReference>
<dbReference type="Gene3D" id="2.60.40.790">
    <property type="match status" value="1"/>
</dbReference>
<keyword evidence="16" id="KW-1185">Reference proteome</keyword>
<evidence type="ECO:0000256" key="9">
    <source>
        <dbReference type="ARBA" id="ARBA00025145"/>
    </source>
</evidence>
<dbReference type="InterPro" id="IPR008978">
    <property type="entry name" value="HSP20-like_chaperone"/>
</dbReference>
<evidence type="ECO:0000256" key="4">
    <source>
        <dbReference type="ARBA" id="ARBA00022490"/>
    </source>
</evidence>
<dbReference type="GO" id="GO:0015631">
    <property type="term" value="F:tubulin binding"/>
    <property type="evidence" value="ECO:0007669"/>
    <property type="project" value="InterPro"/>
</dbReference>
<dbReference type="GO" id="GO:0044548">
    <property type="term" value="F:S100 protein binding"/>
    <property type="evidence" value="ECO:0007669"/>
    <property type="project" value="InterPro"/>
</dbReference>
<keyword evidence="5" id="KW-0597">Phosphoprotein</keyword>
<dbReference type="PANTHER" id="PTHR13164:SF3">
    <property type="entry name" value="CALCYCLIN-BINDING PROTEIN"/>
    <property type="match status" value="1"/>
</dbReference>